<organism evidence="2 4">
    <name type="scientific">Adineta steineri</name>
    <dbReference type="NCBI Taxonomy" id="433720"/>
    <lineage>
        <taxon>Eukaryota</taxon>
        <taxon>Metazoa</taxon>
        <taxon>Spiralia</taxon>
        <taxon>Gnathifera</taxon>
        <taxon>Rotifera</taxon>
        <taxon>Eurotatoria</taxon>
        <taxon>Bdelloidea</taxon>
        <taxon>Adinetida</taxon>
        <taxon>Adinetidae</taxon>
        <taxon>Adineta</taxon>
    </lineage>
</organism>
<evidence type="ECO:0000313" key="4">
    <source>
        <dbReference type="Proteomes" id="UP000663845"/>
    </source>
</evidence>
<comment type="caution">
    <text evidence="2">The sequence shown here is derived from an EMBL/GenBank/DDBJ whole genome shotgun (WGS) entry which is preliminary data.</text>
</comment>
<evidence type="ECO:0000256" key="1">
    <source>
        <dbReference type="SAM" id="MobiDB-lite"/>
    </source>
</evidence>
<accession>A0A814HP52</accession>
<gene>
    <name evidence="2" type="ORF">JYZ213_LOCUS16624</name>
    <name evidence="3" type="ORF">OXD698_LOCUS10261</name>
</gene>
<dbReference type="EMBL" id="CAJNOG010000150">
    <property type="protein sequence ID" value="CAF1012735.1"/>
    <property type="molecule type" value="Genomic_DNA"/>
</dbReference>
<sequence length="312" mass="36473">MKIHQSITSNTIKNLRTEISNIQLELKKNNQKQIQLLSIINNLRKSHRYNQEEPYADNDDCCSEILSTMTNSTCTDESKNSFRVQHLEQYQQTYFSFNKPNVLSLLNYNNNSPTTHQVHSYVLKNISDKTNIFPNQDQILSSNGFLSQSNDNLKQPIIMQGHLNNQPVTLFNISAVELIATLKQLHTKRNSLDKSYKNILELLSNRDNQLIEINSILNKYMEQLQIIENLKYIEDIIQNQNWNEIYKSISHIKSRSLFMSKLMTPKDMNTNENIKRLYMILNTSLSDDVTSKLNSKEPTQKERKKNTKKKQN</sequence>
<feature type="region of interest" description="Disordered" evidence="1">
    <location>
        <begin position="289"/>
        <end position="312"/>
    </location>
</feature>
<dbReference type="AlphaFoldDB" id="A0A814HP52"/>
<reference evidence="2" key="1">
    <citation type="submission" date="2021-02" db="EMBL/GenBank/DDBJ databases">
        <authorList>
            <person name="Nowell W R."/>
        </authorList>
    </citation>
    <scope>NUCLEOTIDE SEQUENCE</scope>
</reference>
<dbReference type="EMBL" id="CAJOAZ010000541">
    <property type="protein sequence ID" value="CAF3671193.1"/>
    <property type="molecule type" value="Genomic_DNA"/>
</dbReference>
<proteinExistence type="predicted"/>
<dbReference type="Proteomes" id="UP000663844">
    <property type="component" value="Unassembled WGS sequence"/>
</dbReference>
<dbReference type="Proteomes" id="UP000663845">
    <property type="component" value="Unassembled WGS sequence"/>
</dbReference>
<feature type="compositionally biased region" description="Basic residues" evidence="1">
    <location>
        <begin position="302"/>
        <end position="312"/>
    </location>
</feature>
<evidence type="ECO:0000313" key="3">
    <source>
        <dbReference type="EMBL" id="CAF3671193.1"/>
    </source>
</evidence>
<protein>
    <submittedName>
        <fullName evidence="2">Uncharacterized protein</fullName>
    </submittedName>
</protein>
<evidence type="ECO:0000313" key="2">
    <source>
        <dbReference type="EMBL" id="CAF1012735.1"/>
    </source>
</evidence>
<name>A0A814HP52_9BILA</name>